<reference evidence="1 2" key="1">
    <citation type="submission" date="2016-10" db="EMBL/GenBank/DDBJ databases">
        <authorList>
            <person name="de Groot N.N."/>
        </authorList>
    </citation>
    <scope>NUCLEOTIDE SEQUENCE [LARGE SCALE GENOMIC DNA]</scope>
    <source>
        <strain evidence="1 2">CPCC 201354</strain>
    </source>
</reference>
<dbReference type="Proteomes" id="UP000198923">
    <property type="component" value="Unassembled WGS sequence"/>
</dbReference>
<gene>
    <name evidence="1" type="ORF">SAMN05421505_101104</name>
</gene>
<evidence type="ECO:0000313" key="1">
    <source>
        <dbReference type="EMBL" id="SDG01409.1"/>
    </source>
</evidence>
<dbReference type="EMBL" id="FNCN01000001">
    <property type="protein sequence ID" value="SDG01409.1"/>
    <property type="molecule type" value="Genomic_DNA"/>
</dbReference>
<protein>
    <submittedName>
        <fullName evidence="1">Uncharacterized protein</fullName>
    </submittedName>
</protein>
<organism evidence="1 2">
    <name type="scientific">Sinosporangium album</name>
    <dbReference type="NCBI Taxonomy" id="504805"/>
    <lineage>
        <taxon>Bacteria</taxon>
        <taxon>Bacillati</taxon>
        <taxon>Actinomycetota</taxon>
        <taxon>Actinomycetes</taxon>
        <taxon>Streptosporangiales</taxon>
        <taxon>Streptosporangiaceae</taxon>
        <taxon>Sinosporangium</taxon>
    </lineage>
</organism>
<evidence type="ECO:0000313" key="2">
    <source>
        <dbReference type="Proteomes" id="UP000198923"/>
    </source>
</evidence>
<name>A0A1G7QU64_9ACTN</name>
<proteinExistence type="predicted"/>
<sequence>MSRLGLQGRGECAVTPLGKLLDGGLVVDLSGLYLRPE</sequence>
<dbReference type="STRING" id="504805.SAMN05421505_101104"/>
<accession>A0A1G7QU64</accession>
<keyword evidence="2" id="KW-1185">Reference proteome</keyword>
<dbReference type="AlphaFoldDB" id="A0A1G7QU64"/>